<evidence type="ECO:0000313" key="2">
    <source>
        <dbReference type="Proteomes" id="UP000240883"/>
    </source>
</evidence>
<keyword evidence="2" id="KW-1185">Reference proteome</keyword>
<evidence type="ECO:0000313" key="1">
    <source>
        <dbReference type="EMBL" id="PSN69190.1"/>
    </source>
</evidence>
<accession>A0A2T2NUW6</accession>
<dbReference type="EMBL" id="KZ678133">
    <property type="protein sequence ID" value="PSN69190.1"/>
    <property type="molecule type" value="Genomic_DNA"/>
</dbReference>
<reference evidence="1 2" key="1">
    <citation type="journal article" date="2018" name="Front. Microbiol.">
        <title>Genome-Wide Analysis of Corynespora cassiicola Leaf Fall Disease Putative Effectors.</title>
        <authorList>
            <person name="Lopez D."/>
            <person name="Ribeiro S."/>
            <person name="Label P."/>
            <person name="Fumanal B."/>
            <person name="Venisse J.S."/>
            <person name="Kohler A."/>
            <person name="de Oliveira R.R."/>
            <person name="Labutti K."/>
            <person name="Lipzen A."/>
            <person name="Lail K."/>
            <person name="Bauer D."/>
            <person name="Ohm R.A."/>
            <person name="Barry K.W."/>
            <person name="Spatafora J."/>
            <person name="Grigoriev I.V."/>
            <person name="Martin F.M."/>
            <person name="Pujade-Renaud V."/>
        </authorList>
    </citation>
    <scope>NUCLEOTIDE SEQUENCE [LARGE SCALE GENOMIC DNA]</scope>
    <source>
        <strain evidence="1 2">Philippines</strain>
    </source>
</reference>
<dbReference type="AlphaFoldDB" id="A0A2T2NUW6"/>
<sequence length="154" mass="17628">MEIIIQIYRKLCRELTEAYARQRGPGDLGVGVSGPASESRDHYSMLIGENFLLPRFFESFFALPESSFQESLLDYLPNTRRTPTRRDSKTAKLVYLGIKSVISQLETKYFESVLVGRTKPDQQMSQWFCASMDLGSCTIFAPLFQKPLVQSKRE</sequence>
<protein>
    <submittedName>
        <fullName evidence="1">Uncharacterized protein</fullName>
    </submittedName>
</protein>
<proteinExistence type="predicted"/>
<dbReference type="Proteomes" id="UP000240883">
    <property type="component" value="Unassembled WGS sequence"/>
</dbReference>
<organism evidence="1 2">
    <name type="scientific">Corynespora cassiicola Philippines</name>
    <dbReference type="NCBI Taxonomy" id="1448308"/>
    <lineage>
        <taxon>Eukaryota</taxon>
        <taxon>Fungi</taxon>
        <taxon>Dikarya</taxon>
        <taxon>Ascomycota</taxon>
        <taxon>Pezizomycotina</taxon>
        <taxon>Dothideomycetes</taxon>
        <taxon>Pleosporomycetidae</taxon>
        <taxon>Pleosporales</taxon>
        <taxon>Corynesporascaceae</taxon>
        <taxon>Corynespora</taxon>
    </lineage>
</organism>
<gene>
    <name evidence="1" type="ORF">BS50DRAFT_335124</name>
</gene>
<name>A0A2T2NUW6_CORCC</name>